<keyword evidence="1" id="KW-0227">DNA damage</keyword>
<dbReference type="PANTHER" id="PTHR11361:SF122">
    <property type="entry name" value="DNA MISMATCH REPAIR PROTEIN MSH3"/>
    <property type="match status" value="1"/>
</dbReference>
<evidence type="ECO:0000256" key="1">
    <source>
        <dbReference type="ARBA" id="ARBA00023204"/>
    </source>
</evidence>
<dbReference type="InterPro" id="IPR036187">
    <property type="entry name" value="DNA_mismatch_repair_MutS_sf"/>
</dbReference>
<keyword evidence="1" id="KW-0234">DNA repair</keyword>
<proteinExistence type="predicted"/>
<protein>
    <submittedName>
        <fullName evidence="2">Mismatch repair protein msh3</fullName>
    </submittedName>
</protein>
<comment type="caution">
    <text evidence="2">The sequence shown here is derived from an EMBL/GenBank/DDBJ whole genome shotgun (WGS) entry which is preliminary data.</text>
</comment>
<evidence type="ECO:0000313" key="2">
    <source>
        <dbReference type="EMBL" id="MED6295621.1"/>
    </source>
</evidence>
<evidence type="ECO:0000313" key="3">
    <source>
        <dbReference type="Proteomes" id="UP001352852"/>
    </source>
</evidence>
<dbReference type="SUPFAM" id="SSF48334">
    <property type="entry name" value="DNA repair protein MutS, domain III"/>
    <property type="match status" value="1"/>
</dbReference>
<keyword evidence="3" id="KW-1185">Reference proteome</keyword>
<dbReference type="Gene3D" id="1.10.1420.10">
    <property type="match status" value="1"/>
</dbReference>
<organism evidence="2 3">
    <name type="scientific">Characodon lateralis</name>
    <dbReference type="NCBI Taxonomy" id="208331"/>
    <lineage>
        <taxon>Eukaryota</taxon>
        <taxon>Metazoa</taxon>
        <taxon>Chordata</taxon>
        <taxon>Craniata</taxon>
        <taxon>Vertebrata</taxon>
        <taxon>Euteleostomi</taxon>
        <taxon>Actinopterygii</taxon>
        <taxon>Neopterygii</taxon>
        <taxon>Teleostei</taxon>
        <taxon>Neoteleostei</taxon>
        <taxon>Acanthomorphata</taxon>
        <taxon>Ovalentaria</taxon>
        <taxon>Atherinomorphae</taxon>
        <taxon>Cyprinodontiformes</taxon>
        <taxon>Goodeidae</taxon>
        <taxon>Characodon</taxon>
    </lineage>
</organism>
<feature type="non-terminal residue" evidence="2">
    <location>
        <position position="1"/>
    </location>
</feature>
<dbReference type="PANTHER" id="PTHR11361">
    <property type="entry name" value="DNA MISMATCH REPAIR PROTEIN MUTS FAMILY MEMBER"/>
    <property type="match status" value="1"/>
</dbReference>
<dbReference type="EMBL" id="JAHUTJ010081608">
    <property type="protein sequence ID" value="MED6295621.1"/>
    <property type="molecule type" value="Genomic_DNA"/>
</dbReference>
<reference evidence="2 3" key="1">
    <citation type="submission" date="2021-06" db="EMBL/GenBank/DDBJ databases">
        <authorList>
            <person name="Palmer J.M."/>
        </authorList>
    </citation>
    <scope>NUCLEOTIDE SEQUENCE [LARGE SCALE GENOMIC DNA]</scope>
    <source>
        <strain evidence="2 3">CL_MEX2019</strain>
        <tissue evidence="2">Muscle</tissue>
    </source>
</reference>
<gene>
    <name evidence="2" type="primary">MSH3</name>
    <name evidence="2" type="ORF">CHARACLAT_033647</name>
</gene>
<dbReference type="Proteomes" id="UP001352852">
    <property type="component" value="Unassembled WGS sequence"/>
</dbReference>
<accession>A0ABU7F983</accession>
<sequence>TKAVSRYHSPFLVERYKKLQLLREQLLLDCQSEWTQFLGQFGEHYHTMKRAISHLATMDCLLSLAEVAKQGNYCR</sequence>
<dbReference type="InterPro" id="IPR045076">
    <property type="entry name" value="MutS"/>
</dbReference>
<name>A0ABU7F983_9TELE</name>